<evidence type="ECO:0000313" key="2">
    <source>
        <dbReference type="Proteomes" id="UP001221757"/>
    </source>
</evidence>
<accession>A0AAD7G771</accession>
<name>A0AAD7G771_MYCRO</name>
<dbReference type="AlphaFoldDB" id="A0AAD7G771"/>
<reference evidence="1" key="1">
    <citation type="submission" date="2023-03" db="EMBL/GenBank/DDBJ databases">
        <title>Massive genome expansion in bonnet fungi (Mycena s.s.) driven by repeated elements and novel gene families across ecological guilds.</title>
        <authorList>
            <consortium name="Lawrence Berkeley National Laboratory"/>
            <person name="Harder C.B."/>
            <person name="Miyauchi S."/>
            <person name="Viragh M."/>
            <person name="Kuo A."/>
            <person name="Thoen E."/>
            <person name="Andreopoulos B."/>
            <person name="Lu D."/>
            <person name="Skrede I."/>
            <person name="Drula E."/>
            <person name="Henrissat B."/>
            <person name="Morin E."/>
            <person name="Kohler A."/>
            <person name="Barry K."/>
            <person name="LaButti K."/>
            <person name="Morin E."/>
            <person name="Salamov A."/>
            <person name="Lipzen A."/>
            <person name="Mereny Z."/>
            <person name="Hegedus B."/>
            <person name="Baldrian P."/>
            <person name="Stursova M."/>
            <person name="Weitz H."/>
            <person name="Taylor A."/>
            <person name="Grigoriev I.V."/>
            <person name="Nagy L.G."/>
            <person name="Martin F."/>
            <person name="Kauserud H."/>
        </authorList>
    </citation>
    <scope>NUCLEOTIDE SEQUENCE</scope>
    <source>
        <strain evidence="1">CBHHK067</strain>
    </source>
</reference>
<dbReference type="EMBL" id="JARKIE010000241">
    <property type="protein sequence ID" value="KAJ7662417.1"/>
    <property type="molecule type" value="Genomic_DNA"/>
</dbReference>
<organism evidence="1 2">
    <name type="scientific">Mycena rosella</name>
    <name type="common">Pink bonnet</name>
    <name type="synonym">Agaricus rosellus</name>
    <dbReference type="NCBI Taxonomy" id="1033263"/>
    <lineage>
        <taxon>Eukaryota</taxon>
        <taxon>Fungi</taxon>
        <taxon>Dikarya</taxon>
        <taxon>Basidiomycota</taxon>
        <taxon>Agaricomycotina</taxon>
        <taxon>Agaricomycetes</taxon>
        <taxon>Agaricomycetidae</taxon>
        <taxon>Agaricales</taxon>
        <taxon>Marasmiineae</taxon>
        <taxon>Mycenaceae</taxon>
        <taxon>Mycena</taxon>
    </lineage>
</organism>
<protein>
    <submittedName>
        <fullName evidence="1">Uncharacterized protein</fullName>
    </submittedName>
</protein>
<gene>
    <name evidence="1" type="ORF">B0H17DRAFT_1144357</name>
</gene>
<sequence>MMSPSARRVNQIRTALRTKLGLFLRLSLDFGRINDIESPSTSIQERGGVFQLSWSRLTIAVKYTVTDVYSIRQDGQRVMEVHRVPLPNPIVLILEGVVLPLNPYL</sequence>
<proteinExistence type="predicted"/>
<dbReference type="Proteomes" id="UP001221757">
    <property type="component" value="Unassembled WGS sequence"/>
</dbReference>
<evidence type="ECO:0000313" key="1">
    <source>
        <dbReference type="EMBL" id="KAJ7662417.1"/>
    </source>
</evidence>
<keyword evidence="2" id="KW-1185">Reference proteome</keyword>
<comment type="caution">
    <text evidence="1">The sequence shown here is derived from an EMBL/GenBank/DDBJ whole genome shotgun (WGS) entry which is preliminary data.</text>
</comment>